<name>A0A8I1GHI0_9HYPH</name>
<comment type="caution">
    <text evidence="2">The sequence shown here is derived from an EMBL/GenBank/DDBJ whole genome shotgun (WGS) entry which is preliminary data.</text>
</comment>
<dbReference type="InterPro" id="IPR034904">
    <property type="entry name" value="FSCA_dom_sf"/>
</dbReference>
<dbReference type="SUPFAM" id="SSF117916">
    <property type="entry name" value="Fe-S cluster assembly (FSCA) domain-like"/>
    <property type="match status" value="1"/>
</dbReference>
<reference evidence="2 3" key="1">
    <citation type="submission" date="2020-12" db="EMBL/GenBank/DDBJ databases">
        <title>Revised draft genomes of Rhodomicrobium vannielii ATCC 17100 and Rhodomicrobium udaipurense JA643.</title>
        <authorList>
            <person name="Conners E.M."/>
            <person name="Davenport E.J."/>
            <person name="Bose A."/>
        </authorList>
    </citation>
    <scope>NUCLEOTIDE SEQUENCE [LARGE SCALE GENOMIC DNA]</scope>
    <source>
        <strain evidence="2 3">JA643</strain>
    </source>
</reference>
<accession>A0A8I1GHI0</accession>
<dbReference type="Pfam" id="PF01106">
    <property type="entry name" value="NifU"/>
    <property type="match status" value="1"/>
</dbReference>
<evidence type="ECO:0000313" key="3">
    <source>
        <dbReference type="Proteomes" id="UP000623250"/>
    </source>
</evidence>
<dbReference type="Gene3D" id="3.30.300.130">
    <property type="entry name" value="Fe-S cluster assembly (FSCA)"/>
    <property type="match status" value="1"/>
</dbReference>
<keyword evidence="3" id="KW-1185">Reference proteome</keyword>
<dbReference type="InterPro" id="IPR001075">
    <property type="entry name" value="NIF_FeS_clus_asmbl_NifU_C"/>
</dbReference>
<dbReference type="AlphaFoldDB" id="A0A8I1GHI0"/>
<protein>
    <submittedName>
        <fullName evidence="2">NifU family protein</fullName>
    </submittedName>
</protein>
<dbReference type="RefSeq" id="WP_037233117.1">
    <property type="nucleotide sequence ID" value="NZ_JAEMUK010000078.1"/>
</dbReference>
<dbReference type="GO" id="GO:0016226">
    <property type="term" value="P:iron-sulfur cluster assembly"/>
    <property type="evidence" value="ECO:0007669"/>
    <property type="project" value="InterPro"/>
</dbReference>
<evidence type="ECO:0000259" key="1">
    <source>
        <dbReference type="Pfam" id="PF01106"/>
    </source>
</evidence>
<dbReference type="GO" id="GO:0005506">
    <property type="term" value="F:iron ion binding"/>
    <property type="evidence" value="ECO:0007669"/>
    <property type="project" value="InterPro"/>
</dbReference>
<dbReference type="EMBL" id="JAEMUK010000078">
    <property type="protein sequence ID" value="MBJ7544191.1"/>
    <property type="molecule type" value="Genomic_DNA"/>
</dbReference>
<gene>
    <name evidence="2" type="ORF">JDN41_11615</name>
</gene>
<proteinExistence type="predicted"/>
<feature type="domain" description="NIF system FeS cluster assembly NifU C-terminal" evidence="1">
    <location>
        <begin position="28"/>
        <end position="86"/>
    </location>
</feature>
<evidence type="ECO:0000313" key="2">
    <source>
        <dbReference type="EMBL" id="MBJ7544191.1"/>
    </source>
</evidence>
<sequence>MFEVMERAETIACGAPVETAEETKLRLIRETIEELRPHLKRDGGDCELLEVEGNIVKVRMTGACVGCQLASVTVHGIQAKIIAKLGYPVRLIPAMGGH</sequence>
<organism evidence="2 3">
    <name type="scientific">Rhodomicrobium udaipurense</name>
    <dbReference type="NCBI Taxonomy" id="1202716"/>
    <lineage>
        <taxon>Bacteria</taxon>
        <taxon>Pseudomonadati</taxon>
        <taxon>Pseudomonadota</taxon>
        <taxon>Alphaproteobacteria</taxon>
        <taxon>Hyphomicrobiales</taxon>
        <taxon>Hyphomicrobiaceae</taxon>
        <taxon>Rhodomicrobium</taxon>
    </lineage>
</organism>
<dbReference type="Proteomes" id="UP000623250">
    <property type="component" value="Unassembled WGS sequence"/>
</dbReference>
<dbReference type="GO" id="GO:0051536">
    <property type="term" value="F:iron-sulfur cluster binding"/>
    <property type="evidence" value="ECO:0007669"/>
    <property type="project" value="InterPro"/>
</dbReference>